<name>A0AAW0T9Q8_SCYPA</name>
<organism evidence="2 3">
    <name type="scientific">Scylla paramamosain</name>
    <name type="common">Mud crab</name>
    <dbReference type="NCBI Taxonomy" id="85552"/>
    <lineage>
        <taxon>Eukaryota</taxon>
        <taxon>Metazoa</taxon>
        <taxon>Ecdysozoa</taxon>
        <taxon>Arthropoda</taxon>
        <taxon>Crustacea</taxon>
        <taxon>Multicrustacea</taxon>
        <taxon>Malacostraca</taxon>
        <taxon>Eumalacostraca</taxon>
        <taxon>Eucarida</taxon>
        <taxon>Decapoda</taxon>
        <taxon>Pleocyemata</taxon>
        <taxon>Brachyura</taxon>
        <taxon>Eubrachyura</taxon>
        <taxon>Portunoidea</taxon>
        <taxon>Portunidae</taxon>
        <taxon>Portuninae</taxon>
        <taxon>Scylla</taxon>
    </lineage>
</organism>
<evidence type="ECO:0000313" key="3">
    <source>
        <dbReference type="Proteomes" id="UP001487740"/>
    </source>
</evidence>
<dbReference type="AlphaFoldDB" id="A0AAW0T9Q8"/>
<comment type="caution">
    <text evidence="2">The sequence shown here is derived from an EMBL/GenBank/DDBJ whole genome shotgun (WGS) entry which is preliminary data.</text>
</comment>
<accession>A0AAW0T9Q8</accession>
<keyword evidence="3" id="KW-1185">Reference proteome</keyword>
<gene>
    <name evidence="2" type="ORF">O3P69_009240</name>
</gene>
<dbReference type="PANTHER" id="PTHR47055">
    <property type="entry name" value="DDE_TNP_1_7 DOMAIN-CONTAINING PROTEIN"/>
    <property type="match status" value="1"/>
</dbReference>
<proteinExistence type="predicted"/>
<feature type="domain" description="PiggyBac transposable element-derived protein" evidence="1">
    <location>
        <begin position="1"/>
        <end position="54"/>
    </location>
</feature>
<protein>
    <recommendedName>
        <fullName evidence="1">PiggyBac transposable element-derived protein domain-containing protein</fullName>
    </recommendedName>
</protein>
<dbReference type="GO" id="GO:0043565">
    <property type="term" value="F:sequence-specific DNA binding"/>
    <property type="evidence" value="ECO:0007669"/>
    <property type="project" value="TreeGrafter"/>
</dbReference>
<evidence type="ECO:0000259" key="1">
    <source>
        <dbReference type="Pfam" id="PF13843"/>
    </source>
</evidence>
<evidence type="ECO:0000313" key="2">
    <source>
        <dbReference type="EMBL" id="KAK8384320.1"/>
    </source>
</evidence>
<dbReference type="InterPro" id="IPR029526">
    <property type="entry name" value="PGBD"/>
</dbReference>
<reference evidence="2 3" key="1">
    <citation type="submission" date="2023-03" db="EMBL/GenBank/DDBJ databases">
        <title>High-quality genome of Scylla paramamosain provides insights in environmental adaptation.</title>
        <authorList>
            <person name="Zhang L."/>
        </authorList>
    </citation>
    <scope>NUCLEOTIDE SEQUENCE [LARGE SCALE GENOMIC DNA]</scope>
    <source>
        <strain evidence="2">LZ_2023a</strain>
        <tissue evidence="2">Muscle</tissue>
    </source>
</reference>
<dbReference type="InterPro" id="IPR052638">
    <property type="entry name" value="PiggyBac_TE-derived"/>
</dbReference>
<dbReference type="EMBL" id="JARAKH010000035">
    <property type="protein sequence ID" value="KAK8384320.1"/>
    <property type="molecule type" value="Genomic_DNA"/>
</dbReference>
<sequence length="133" mass="15310">MMSGYLSPAKRRMFWEKKEDTGNTLVKKAMFRNTFDDRMRYTHFANNLKPKDDDCFWKLIKGKPPSFGYKVWVLATSKGELIRCEPYGGAKTKLFDYGIGQGPNVVYGLVEYAKLVAGSKIACDNLFSWTRKE</sequence>
<dbReference type="Proteomes" id="UP001487740">
    <property type="component" value="Unassembled WGS sequence"/>
</dbReference>
<dbReference type="PANTHER" id="PTHR47055:SF3">
    <property type="entry name" value="PHORBOL-ESTER_DAG-TYPE DOMAIN-CONTAINING PROTEIN"/>
    <property type="match status" value="1"/>
</dbReference>
<dbReference type="Pfam" id="PF13843">
    <property type="entry name" value="DDE_Tnp_1_7"/>
    <property type="match status" value="1"/>
</dbReference>